<organism evidence="3 4">
    <name type="scientific">Cohnella xylanilytica</name>
    <dbReference type="NCBI Taxonomy" id="557555"/>
    <lineage>
        <taxon>Bacteria</taxon>
        <taxon>Bacillati</taxon>
        <taxon>Bacillota</taxon>
        <taxon>Bacilli</taxon>
        <taxon>Bacillales</taxon>
        <taxon>Paenibacillaceae</taxon>
        <taxon>Cohnella</taxon>
    </lineage>
</organism>
<accession>A0A841U2T8</accession>
<dbReference type="SUPFAM" id="SSF49785">
    <property type="entry name" value="Galactose-binding domain-like"/>
    <property type="match status" value="1"/>
</dbReference>
<dbReference type="AlphaFoldDB" id="A0A841U2T8"/>
<dbReference type="EMBL" id="JACJVR010000073">
    <property type="protein sequence ID" value="MBB6693478.1"/>
    <property type="molecule type" value="Genomic_DNA"/>
</dbReference>
<proteinExistence type="predicted"/>
<dbReference type="Pfam" id="PF08530">
    <property type="entry name" value="PepX_C"/>
    <property type="match status" value="1"/>
</dbReference>
<dbReference type="Proteomes" id="UP000553776">
    <property type="component" value="Unassembled WGS sequence"/>
</dbReference>
<reference evidence="3 4" key="1">
    <citation type="submission" date="2020-08" db="EMBL/GenBank/DDBJ databases">
        <title>Cohnella phylogeny.</title>
        <authorList>
            <person name="Dunlap C."/>
        </authorList>
    </citation>
    <scope>NUCLEOTIDE SEQUENCE [LARGE SCALE GENOMIC DNA]</scope>
    <source>
        <strain evidence="3 4">DSM 25239</strain>
    </source>
</reference>
<dbReference type="InterPro" id="IPR000383">
    <property type="entry name" value="Xaa-Pro-like_dom"/>
</dbReference>
<evidence type="ECO:0000313" key="4">
    <source>
        <dbReference type="Proteomes" id="UP000553776"/>
    </source>
</evidence>
<gene>
    <name evidence="3" type="ORF">H7B90_18975</name>
</gene>
<evidence type="ECO:0000256" key="1">
    <source>
        <dbReference type="ARBA" id="ARBA00022801"/>
    </source>
</evidence>
<dbReference type="InterPro" id="IPR005674">
    <property type="entry name" value="CocE/Ser_esterase"/>
</dbReference>
<dbReference type="Pfam" id="PF02129">
    <property type="entry name" value="Peptidase_S15"/>
    <property type="match status" value="1"/>
</dbReference>
<dbReference type="SMART" id="SM00939">
    <property type="entry name" value="PepX_C"/>
    <property type="match status" value="1"/>
</dbReference>
<name>A0A841U2T8_9BACL</name>
<dbReference type="Gene3D" id="1.10.3020.10">
    <property type="entry name" value="alpha-amino acid ester hydrolase ( Helical cap domain)"/>
    <property type="match status" value="1"/>
</dbReference>
<comment type="caution">
    <text evidence="3">The sequence shown here is derived from an EMBL/GenBank/DDBJ whole genome shotgun (WGS) entry which is preliminary data.</text>
</comment>
<dbReference type="GO" id="GO:0008239">
    <property type="term" value="F:dipeptidyl-peptidase activity"/>
    <property type="evidence" value="ECO:0007669"/>
    <property type="project" value="InterPro"/>
</dbReference>
<protein>
    <submittedName>
        <fullName evidence="3">CocE/NonD family hydrolase</fullName>
    </submittedName>
</protein>
<dbReference type="NCBIfam" id="TIGR00976">
    <property type="entry name" value="CocE_NonD"/>
    <property type="match status" value="1"/>
</dbReference>
<dbReference type="InterPro" id="IPR013736">
    <property type="entry name" value="Xaa-Pro_dipept_C"/>
</dbReference>
<keyword evidence="4" id="KW-1185">Reference proteome</keyword>
<sequence length="564" mass="61785">MSVGKDGSAVRYVRSRDGVRLRTHVRLPEGEGPWPVLFARSPYPGMLPHWLETAAYWAGHGYAFVYQECRGTGGSEGEWTPFVREREDGLDSLAWIVRQPWSDGNIGTYGASYSGVAQWCMADALPPEVKTMFIAVTGIERYRQSYMNGMFRHDIYTSWAVGNAGADPLVPRGELYREALKTRPHAEMDVRLFGRELPWYREWVTQPGPEGLCWNEGFWAEVRDVPRRTKVPILMTAGWFDHNLDASIASYGKLPEEVRAASVLIIGPWIHTSDASGDLDYPGHDAFGPGQREAALRWFDRHLKGADYGGPKGKVHVYAIGENAWRTRDGRFDPATSRRFRLSAAGRLKEAGCAGLLAPEGENGEPGALSFDYDPERPVPTRGGAALLHYLSGDPDAAPPASVLQAPPGSRPDVLTFLSEPLDADLPIAGAMSARLTVSSDAEDTSFAVQVMEVLPDGRAFNIRDGITSLRLRNGAPAPLSYVPGEKAAATIGLWPIVWTVKRGSRLRVDVSSSNFPAYHAHPNSAGIWSLQEKTKVARQTVYVGEGAETWLDVPVAEEGGEGA</sequence>
<keyword evidence="1 3" id="KW-0378">Hydrolase</keyword>
<feature type="domain" description="Xaa-Pro dipeptidyl-peptidase C-terminal" evidence="2">
    <location>
        <begin position="296"/>
        <end position="553"/>
    </location>
</feature>
<dbReference type="Gene3D" id="3.40.50.1820">
    <property type="entry name" value="alpha/beta hydrolase"/>
    <property type="match status" value="1"/>
</dbReference>
<dbReference type="Gene3D" id="2.60.120.260">
    <property type="entry name" value="Galactose-binding domain-like"/>
    <property type="match status" value="1"/>
</dbReference>
<dbReference type="InterPro" id="IPR029058">
    <property type="entry name" value="AB_hydrolase_fold"/>
</dbReference>
<dbReference type="InterPro" id="IPR008979">
    <property type="entry name" value="Galactose-bd-like_sf"/>
</dbReference>
<dbReference type="RefSeq" id="WP_185137452.1">
    <property type="nucleotide sequence ID" value="NZ_JACJVR010000073.1"/>
</dbReference>
<evidence type="ECO:0000313" key="3">
    <source>
        <dbReference type="EMBL" id="MBB6693478.1"/>
    </source>
</evidence>
<evidence type="ECO:0000259" key="2">
    <source>
        <dbReference type="SMART" id="SM00939"/>
    </source>
</evidence>
<dbReference type="SUPFAM" id="SSF53474">
    <property type="entry name" value="alpha/beta-Hydrolases"/>
    <property type="match status" value="1"/>
</dbReference>